<feature type="transmembrane region" description="Helical" evidence="1">
    <location>
        <begin position="131"/>
        <end position="155"/>
    </location>
</feature>
<keyword evidence="1" id="KW-0472">Membrane</keyword>
<dbReference type="Proteomes" id="UP001500620">
    <property type="component" value="Unassembled WGS sequence"/>
</dbReference>
<evidence type="ECO:0008006" key="4">
    <source>
        <dbReference type="Google" id="ProtNLM"/>
    </source>
</evidence>
<protein>
    <recommendedName>
        <fullName evidence="4">DUF4386 family protein</fullName>
    </recommendedName>
</protein>
<proteinExistence type="predicted"/>
<feature type="transmembrane region" description="Helical" evidence="1">
    <location>
        <begin position="187"/>
        <end position="205"/>
    </location>
</feature>
<evidence type="ECO:0000313" key="3">
    <source>
        <dbReference type="Proteomes" id="UP001500620"/>
    </source>
</evidence>
<sequence length="229" mass="23253">MDIRTISRFGAVATLAVAGVAAAIPLVVTENDDAPAAQQFDAYAAHSGVAAASNTMLVALIALVPAMVFAGRVARRGAPRLGYIGGALSALAWLAGLMSLGGQGIGLYEGSRLPDRAGAAALLDAMAANPVYNTLLLIFVLGHVVGMVVLGIGLWRSGAVGWWVGALFILYVVLHTVGHALAAAVDVASGFVLALALLAVAVRVARTPDAEWDLPAGPSRTAAREALPV</sequence>
<evidence type="ECO:0000313" key="2">
    <source>
        <dbReference type="EMBL" id="GAA4263081.1"/>
    </source>
</evidence>
<reference evidence="3" key="1">
    <citation type="journal article" date="2019" name="Int. J. Syst. Evol. Microbiol.">
        <title>The Global Catalogue of Microorganisms (GCM) 10K type strain sequencing project: providing services to taxonomists for standard genome sequencing and annotation.</title>
        <authorList>
            <consortium name="The Broad Institute Genomics Platform"/>
            <consortium name="The Broad Institute Genome Sequencing Center for Infectious Disease"/>
            <person name="Wu L."/>
            <person name="Ma J."/>
        </authorList>
    </citation>
    <scope>NUCLEOTIDE SEQUENCE [LARGE SCALE GENOMIC DNA]</scope>
    <source>
        <strain evidence="3">JCM 17441</strain>
    </source>
</reference>
<feature type="transmembrane region" description="Helical" evidence="1">
    <location>
        <begin position="9"/>
        <end position="28"/>
    </location>
</feature>
<dbReference type="RefSeq" id="WP_345141737.1">
    <property type="nucleotide sequence ID" value="NZ_BAABAT010000061.1"/>
</dbReference>
<gene>
    <name evidence="2" type="ORF">GCM10022255_104400</name>
</gene>
<evidence type="ECO:0000256" key="1">
    <source>
        <dbReference type="SAM" id="Phobius"/>
    </source>
</evidence>
<organism evidence="2 3">
    <name type="scientific">Dactylosporangium darangshiense</name>
    <dbReference type="NCBI Taxonomy" id="579108"/>
    <lineage>
        <taxon>Bacteria</taxon>
        <taxon>Bacillati</taxon>
        <taxon>Actinomycetota</taxon>
        <taxon>Actinomycetes</taxon>
        <taxon>Micromonosporales</taxon>
        <taxon>Micromonosporaceae</taxon>
        <taxon>Dactylosporangium</taxon>
    </lineage>
</organism>
<comment type="caution">
    <text evidence="2">The sequence shown here is derived from an EMBL/GenBank/DDBJ whole genome shotgun (WGS) entry which is preliminary data.</text>
</comment>
<feature type="transmembrane region" description="Helical" evidence="1">
    <location>
        <begin position="162"/>
        <end position="181"/>
    </location>
</feature>
<dbReference type="EMBL" id="BAABAT010000061">
    <property type="protein sequence ID" value="GAA4263081.1"/>
    <property type="molecule type" value="Genomic_DNA"/>
</dbReference>
<accession>A0ABP8DT62</accession>
<keyword evidence="3" id="KW-1185">Reference proteome</keyword>
<feature type="transmembrane region" description="Helical" evidence="1">
    <location>
        <begin position="48"/>
        <end position="69"/>
    </location>
</feature>
<keyword evidence="1" id="KW-1133">Transmembrane helix</keyword>
<name>A0ABP8DT62_9ACTN</name>
<keyword evidence="1" id="KW-0812">Transmembrane</keyword>
<feature type="transmembrane region" description="Helical" evidence="1">
    <location>
        <begin position="81"/>
        <end position="101"/>
    </location>
</feature>